<feature type="domain" description="Ice-binding protein C-terminal" evidence="2">
    <location>
        <begin position="378"/>
        <end position="401"/>
    </location>
</feature>
<name>A0A080M841_9PROT</name>
<evidence type="ECO:0000256" key="1">
    <source>
        <dbReference type="SAM" id="SignalP"/>
    </source>
</evidence>
<reference evidence="3" key="1">
    <citation type="submission" date="2014-02" db="EMBL/GenBank/DDBJ databases">
        <title>Expanding our view of genomic diversity in Candidatus Accumulibacter clades.</title>
        <authorList>
            <person name="Skennerton C.T."/>
            <person name="Barr J.J."/>
            <person name="Slater F.R."/>
            <person name="Bond P.L."/>
            <person name="Tyson G.W."/>
        </authorList>
    </citation>
    <scope>NUCLEOTIDE SEQUENCE [LARGE SCALE GENOMIC DNA]</scope>
</reference>
<sequence>MKPNGMKNSGYRLSAIRKASTVFAVGSLMVSGVQAANIDLTGLGYIQHGDALVYSMPVANYQFGFNTNNGPYAIDSTPGAIKDLTVIATGSNGAPVTTNVPGIDNAYATPNSGSLPYFYPNAGNLNGPNPNGASIANNGANTWDASLSALKGILGSDQMVFFFNNNQVNSGGAADQTLAIWARIWITDAGGNNVGVAYELTNDDSKYDLTTQGGGGTFLGDPTTYTAPGAGAGNPSSVAPGATDFLMAGGQYCVATGGSLPLPVPVPCGSDPTAVGGTVISAPINHNLGADHVAYSVLVPELNAALATLFSSVPDAALVNYTLHLDVRMGCYNPAATRVPVPGVSPWISTEYANGNGTCLNNGFEQLFIGTAVVPEVVPEPQSLALIAAGLTLAGFMSRRRKSLPKREAS</sequence>
<proteinExistence type="predicted"/>
<gene>
    <name evidence="3" type="ORF">AW06_002272</name>
</gene>
<dbReference type="Pfam" id="PF07589">
    <property type="entry name" value="PEP-CTERM"/>
    <property type="match status" value="1"/>
</dbReference>
<organism evidence="3 4">
    <name type="scientific">Candidatus Accumulibacter cognatus</name>
    <dbReference type="NCBI Taxonomy" id="2954383"/>
    <lineage>
        <taxon>Bacteria</taxon>
        <taxon>Pseudomonadati</taxon>
        <taxon>Pseudomonadota</taxon>
        <taxon>Betaproteobacteria</taxon>
        <taxon>Candidatus Accumulibacter</taxon>
    </lineage>
</organism>
<evidence type="ECO:0000259" key="2">
    <source>
        <dbReference type="Pfam" id="PF07589"/>
    </source>
</evidence>
<accession>A0A080M841</accession>
<dbReference type="Proteomes" id="UP000021315">
    <property type="component" value="Unassembled WGS sequence"/>
</dbReference>
<feature type="chain" id="PRO_5001751158" evidence="1">
    <location>
        <begin position="36"/>
        <end position="410"/>
    </location>
</feature>
<dbReference type="RefSeq" id="WP_273704575.1">
    <property type="nucleotide sequence ID" value="NZ_JDST02000049.1"/>
</dbReference>
<evidence type="ECO:0000313" key="4">
    <source>
        <dbReference type="Proteomes" id="UP000021315"/>
    </source>
</evidence>
<feature type="signal peptide" evidence="1">
    <location>
        <begin position="1"/>
        <end position="35"/>
    </location>
</feature>
<dbReference type="NCBIfam" id="TIGR02595">
    <property type="entry name" value="PEP_CTERM"/>
    <property type="match status" value="1"/>
</dbReference>
<dbReference type="STRING" id="1453999.AW06_002272"/>
<evidence type="ECO:0000313" key="3">
    <source>
        <dbReference type="EMBL" id="KFB76635.1"/>
    </source>
</evidence>
<dbReference type="AlphaFoldDB" id="A0A080M841"/>
<dbReference type="InterPro" id="IPR013424">
    <property type="entry name" value="Ice-binding_C"/>
</dbReference>
<comment type="caution">
    <text evidence="3">The sequence shown here is derived from an EMBL/GenBank/DDBJ whole genome shotgun (WGS) entry which is preliminary data.</text>
</comment>
<keyword evidence="1" id="KW-0732">Signal</keyword>
<dbReference type="EMBL" id="JDST02000049">
    <property type="protein sequence ID" value="KFB76635.1"/>
    <property type="molecule type" value="Genomic_DNA"/>
</dbReference>
<protein>
    <submittedName>
        <fullName evidence="3">PEP-CTERM motif protein</fullName>
    </submittedName>
</protein>
<keyword evidence="4" id="KW-1185">Reference proteome</keyword>